<evidence type="ECO:0000313" key="10">
    <source>
        <dbReference type="EnsemblMetazoa" id="AEPI009411-PA"/>
    </source>
</evidence>
<dbReference type="InterPro" id="IPR046347">
    <property type="entry name" value="bZIP_sf"/>
</dbReference>
<feature type="compositionally biased region" description="Gly residues" evidence="7">
    <location>
        <begin position="81"/>
        <end position="99"/>
    </location>
</feature>
<feature type="region of interest" description="Disordered" evidence="7">
    <location>
        <begin position="228"/>
        <end position="257"/>
    </location>
</feature>
<keyword evidence="2" id="KW-0805">Transcription regulation</keyword>
<proteinExistence type="predicted"/>
<evidence type="ECO:0000256" key="4">
    <source>
        <dbReference type="ARBA" id="ARBA00023163"/>
    </source>
</evidence>
<reference evidence="11" key="1">
    <citation type="submission" date="2013-03" db="EMBL/GenBank/DDBJ databases">
        <title>The Genome Sequence of Anopheles epiroticus epiroticus2.</title>
        <authorList>
            <consortium name="The Broad Institute Genomics Platform"/>
            <person name="Neafsey D.E."/>
            <person name="Howell P."/>
            <person name="Walker B."/>
            <person name="Young S.K."/>
            <person name="Zeng Q."/>
            <person name="Gargeya S."/>
            <person name="Fitzgerald M."/>
            <person name="Haas B."/>
            <person name="Abouelleil A."/>
            <person name="Allen A.W."/>
            <person name="Alvarado L."/>
            <person name="Arachchi H.M."/>
            <person name="Berlin A.M."/>
            <person name="Chapman S.B."/>
            <person name="Gainer-Dewar J."/>
            <person name="Goldberg J."/>
            <person name="Griggs A."/>
            <person name="Gujja S."/>
            <person name="Hansen M."/>
            <person name="Howarth C."/>
            <person name="Imamovic A."/>
            <person name="Ireland A."/>
            <person name="Larimer J."/>
            <person name="McCowan C."/>
            <person name="Murphy C."/>
            <person name="Pearson M."/>
            <person name="Poon T.W."/>
            <person name="Priest M."/>
            <person name="Roberts A."/>
            <person name="Saif S."/>
            <person name="Shea T."/>
            <person name="Sisk P."/>
            <person name="Sykes S."/>
            <person name="Wortman J."/>
            <person name="Nusbaum C."/>
            <person name="Birren B."/>
        </authorList>
    </citation>
    <scope>NUCLEOTIDE SEQUENCE [LARGE SCALE GENOMIC DNA]</scope>
    <source>
        <strain evidence="11">Epiroticus2</strain>
    </source>
</reference>
<evidence type="ECO:0000259" key="9">
    <source>
        <dbReference type="PROSITE" id="PS50953"/>
    </source>
</evidence>
<keyword evidence="5" id="KW-0539">Nucleus</keyword>
<dbReference type="InterPro" id="IPR004827">
    <property type="entry name" value="bZIP"/>
</dbReference>
<keyword evidence="3" id="KW-0238">DNA-binding</keyword>
<dbReference type="SMART" id="SM00338">
    <property type="entry name" value="BRLZ"/>
    <property type="match status" value="1"/>
</dbReference>
<dbReference type="Proteomes" id="UP000075885">
    <property type="component" value="Unassembled WGS sequence"/>
</dbReference>
<dbReference type="GO" id="GO:0000978">
    <property type="term" value="F:RNA polymerase II cis-regulatory region sequence-specific DNA binding"/>
    <property type="evidence" value="ECO:0007669"/>
    <property type="project" value="TreeGrafter"/>
</dbReference>
<dbReference type="CDD" id="cd14690">
    <property type="entry name" value="bZIP_CREB1"/>
    <property type="match status" value="1"/>
</dbReference>
<feature type="compositionally biased region" description="Low complexity" evidence="7">
    <location>
        <begin position="61"/>
        <end position="80"/>
    </location>
</feature>
<dbReference type="PROSITE" id="PS00036">
    <property type="entry name" value="BZIP_BASIC"/>
    <property type="match status" value="1"/>
</dbReference>
<sequence length="379" mass="37957">MDSSMVEENGSSAIGDPLGGGTGPNATGSTLGEAVTTGAGGGGARGPTSGVGATHQSGLISSSNNGSTDSSTAVTVAASPGGEGGGGAGGGPGGGRTVGKGAVTGGAGLVVAGSAGSGPGGLGALGSGSANNSSVPIGSATGPEVTLVPAAAVAAPGTNIVQLLSTQSPAQAQSVIQQNQQSVIQTATGNVPLPRGVLLVCNKPNSVIHTTTGNLQTIQIKSEPHIVTGSGSIMTDTNSDDTLSDEEASPKKRRDMLTRRPSYRKILSDLGGAEIANTPSDGSGLHPIAAPGGGVVQYSQPQEGIYVPLMGGNVQLEDQSRKREMRLQKNREAARECRRKKKEYIKCLENRVAVLENQNKALIEELKSLKELYCQQKSD</sequence>
<dbReference type="PROSITE" id="PS50953">
    <property type="entry name" value="KID"/>
    <property type="match status" value="1"/>
</dbReference>
<reference evidence="10" key="2">
    <citation type="submission" date="2020-05" db="UniProtKB">
        <authorList>
            <consortium name="EnsemblMetazoa"/>
        </authorList>
    </citation>
    <scope>IDENTIFICATION</scope>
    <source>
        <strain evidence="10">Epiroticus2</strain>
    </source>
</reference>
<dbReference type="InterPro" id="IPR001630">
    <property type="entry name" value="Leuzip_CREB"/>
</dbReference>
<dbReference type="Pfam" id="PF00170">
    <property type="entry name" value="bZIP_1"/>
    <property type="match status" value="1"/>
</dbReference>
<feature type="domain" description="KID" evidence="9">
    <location>
        <begin position="230"/>
        <end position="289"/>
    </location>
</feature>
<feature type="coiled-coil region" evidence="6">
    <location>
        <begin position="338"/>
        <end position="372"/>
    </location>
</feature>
<evidence type="ECO:0000256" key="7">
    <source>
        <dbReference type="SAM" id="MobiDB-lite"/>
    </source>
</evidence>
<dbReference type="GO" id="GO:0005634">
    <property type="term" value="C:nucleus"/>
    <property type="evidence" value="ECO:0007669"/>
    <property type="project" value="UniProtKB-SubCell"/>
</dbReference>
<dbReference type="FunFam" id="1.20.5.170:FF:000003">
    <property type="entry name" value="cAMP-responsive element modulator isoform X2"/>
    <property type="match status" value="1"/>
</dbReference>
<evidence type="ECO:0000313" key="11">
    <source>
        <dbReference type="Proteomes" id="UP000075885"/>
    </source>
</evidence>
<dbReference type="Gene3D" id="1.20.5.170">
    <property type="match status" value="1"/>
</dbReference>
<dbReference type="SUPFAM" id="SSF57959">
    <property type="entry name" value="Leucine zipper domain"/>
    <property type="match status" value="1"/>
</dbReference>
<dbReference type="VEuPathDB" id="VectorBase:AEPI009411"/>
<dbReference type="PANTHER" id="PTHR45879:SF3">
    <property type="entry name" value="CYCLIC AMP RESPONSE ELEMENT-BINDING PROTEIN B"/>
    <property type="match status" value="1"/>
</dbReference>
<evidence type="ECO:0000256" key="3">
    <source>
        <dbReference type="ARBA" id="ARBA00023125"/>
    </source>
</evidence>
<dbReference type="AlphaFoldDB" id="A0A182PR30"/>
<keyword evidence="11" id="KW-1185">Reference proteome</keyword>
<dbReference type="PRINTS" id="PR00041">
    <property type="entry name" value="LEUZIPPRCREB"/>
</dbReference>
<accession>A0A182PR30</accession>
<keyword evidence="4" id="KW-0804">Transcription</keyword>
<feature type="compositionally biased region" description="Acidic residues" evidence="7">
    <location>
        <begin position="238"/>
        <end position="247"/>
    </location>
</feature>
<dbReference type="GO" id="GO:0000981">
    <property type="term" value="F:DNA-binding transcription factor activity, RNA polymerase II-specific"/>
    <property type="evidence" value="ECO:0007669"/>
    <property type="project" value="TreeGrafter"/>
</dbReference>
<dbReference type="EnsemblMetazoa" id="AEPI009411-RA">
    <property type="protein sequence ID" value="AEPI009411-PA"/>
    <property type="gene ID" value="AEPI009411"/>
</dbReference>
<dbReference type="GO" id="GO:0005667">
    <property type="term" value="C:transcription regulator complex"/>
    <property type="evidence" value="ECO:0007669"/>
    <property type="project" value="TreeGrafter"/>
</dbReference>
<dbReference type="Pfam" id="PF02173">
    <property type="entry name" value="pKID"/>
    <property type="match status" value="1"/>
</dbReference>
<dbReference type="PANTHER" id="PTHR45879">
    <property type="entry name" value="CYCLIC AMP RESPONSE ELEMENT-BINDING PROTEIN B"/>
    <property type="match status" value="1"/>
</dbReference>
<feature type="region of interest" description="Disordered" evidence="7">
    <location>
        <begin position="1"/>
        <end position="99"/>
    </location>
</feature>
<protein>
    <recommendedName>
        <fullName evidence="12">BZIP domain-containing protein</fullName>
    </recommendedName>
</protein>
<evidence type="ECO:0000256" key="5">
    <source>
        <dbReference type="ARBA" id="ARBA00023242"/>
    </source>
</evidence>
<dbReference type="InterPro" id="IPR003102">
    <property type="entry name" value="CREB1-like_pKID"/>
</dbReference>
<keyword evidence="6" id="KW-0175">Coiled coil</keyword>
<evidence type="ECO:0008006" key="12">
    <source>
        <dbReference type="Google" id="ProtNLM"/>
    </source>
</evidence>
<organism evidence="10 11">
    <name type="scientific">Anopheles epiroticus</name>
    <dbReference type="NCBI Taxonomy" id="199890"/>
    <lineage>
        <taxon>Eukaryota</taxon>
        <taxon>Metazoa</taxon>
        <taxon>Ecdysozoa</taxon>
        <taxon>Arthropoda</taxon>
        <taxon>Hexapoda</taxon>
        <taxon>Insecta</taxon>
        <taxon>Pterygota</taxon>
        <taxon>Neoptera</taxon>
        <taxon>Endopterygota</taxon>
        <taxon>Diptera</taxon>
        <taxon>Nematocera</taxon>
        <taxon>Culicoidea</taxon>
        <taxon>Culicidae</taxon>
        <taxon>Anophelinae</taxon>
        <taxon>Anopheles</taxon>
    </lineage>
</organism>
<name>A0A182PR30_9DIPT</name>
<evidence type="ECO:0000256" key="2">
    <source>
        <dbReference type="ARBA" id="ARBA00023015"/>
    </source>
</evidence>
<evidence type="ECO:0000256" key="1">
    <source>
        <dbReference type="ARBA" id="ARBA00004123"/>
    </source>
</evidence>
<dbReference type="STRING" id="199890.A0A182PR30"/>
<evidence type="ECO:0000259" key="8">
    <source>
        <dbReference type="PROSITE" id="PS50217"/>
    </source>
</evidence>
<feature type="domain" description="BZIP" evidence="8">
    <location>
        <begin position="320"/>
        <end position="371"/>
    </location>
</feature>
<evidence type="ECO:0000256" key="6">
    <source>
        <dbReference type="SAM" id="Coils"/>
    </source>
</evidence>
<comment type="subcellular location">
    <subcellularLocation>
        <location evidence="1">Nucleus</location>
    </subcellularLocation>
</comment>
<dbReference type="PROSITE" id="PS50217">
    <property type="entry name" value="BZIP"/>
    <property type="match status" value="1"/>
</dbReference>